<gene>
    <name evidence="1" type="ORF">PHMEG_0009162</name>
</gene>
<keyword evidence="2" id="KW-1185">Reference proteome</keyword>
<protein>
    <submittedName>
        <fullName evidence="1">Uncharacterized protein</fullName>
    </submittedName>
</protein>
<reference evidence="2" key="1">
    <citation type="submission" date="2017-03" db="EMBL/GenBank/DDBJ databases">
        <title>Phytopthora megakarya and P. palmivora, two closely related causual agents of cacao black pod achieved similar genome size and gene model numbers by different mechanisms.</title>
        <authorList>
            <person name="Ali S."/>
            <person name="Shao J."/>
            <person name="Larry D.J."/>
            <person name="Kronmiller B."/>
            <person name="Shen D."/>
            <person name="Strem M.D."/>
            <person name="Melnick R.L."/>
            <person name="Guiltinan M.J."/>
            <person name="Tyler B.M."/>
            <person name="Meinhardt L.W."/>
            <person name="Bailey B.A."/>
        </authorList>
    </citation>
    <scope>NUCLEOTIDE SEQUENCE [LARGE SCALE GENOMIC DNA]</scope>
    <source>
        <strain evidence="2">zdho120</strain>
    </source>
</reference>
<dbReference type="EMBL" id="NBNE01000836">
    <property type="protein sequence ID" value="OWZ16960.1"/>
    <property type="molecule type" value="Genomic_DNA"/>
</dbReference>
<evidence type="ECO:0000313" key="2">
    <source>
        <dbReference type="Proteomes" id="UP000198211"/>
    </source>
</evidence>
<proteinExistence type="predicted"/>
<evidence type="ECO:0000313" key="1">
    <source>
        <dbReference type="EMBL" id="OWZ16960.1"/>
    </source>
</evidence>
<comment type="caution">
    <text evidence="1">The sequence shown here is derived from an EMBL/GenBank/DDBJ whole genome shotgun (WGS) entry which is preliminary data.</text>
</comment>
<name>A0A225WJC7_9STRA</name>
<organism evidence="1 2">
    <name type="scientific">Phytophthora megakarya</name>
    <dbReference type="NCBI Taxonomy" id="4795"/>
    <lineage>
        <taxon>Eukaryota</taxon>
        <taxon>Sar</taxon>
        <taxon>Stramenopiles</taxon>
        <taxon>Oomycota</taxon>
        <taxon>Peronosporomycetes</taxon>
        <taxon>Peronosporales</taxon>
        <taxon>Peronosporaceae</taxon>
        <taxon>Phytophthora</taxon>
    </lineage>
</organism>
<sequence>MPNSCRHPLIVWRARCRTTSPLAFCFRTNTHLLVNIFFPFGRSTSSQVLFLINSAYSVYNAFFHWSTSGDRSASWTLCGSNNKFTA</sequence>
<dbReference type="AlphaFoldDB" id="A0A225WJC7"/>
<accession>A0A225WJC7</accession>
<dbReference type="Proteomes" id="UP000198211">
    <property type="component" value="Unassembled WGS sequence"/>
</dbReference>